<dbReference type="RefSeq" id="WP_187273548.1">
    <property type="nucleotide sequence ID" value="NZ_BPQG01000051.1"/>
</dbReference>
<feature type="transmembrane region" description="Helical" evidence="1">
    <location>
        <begin position="60"/>
        <end position="81"/>
    </location>
</feature>
<keyword evidence="1" id="KW-1133">Transmembrane helix</keyword>
<dbReference type="Proteomes" id="UP001055117">
    <property type="component" value="Unassembled WGS sequence"/>
</dbReference>
<evidence type="ECO:0000256" key="1">
    <source>
        <dbReference type="SAM" id="Phobius"/>
    </source>
</evidence>
<evidence type="ECO:0000313" key="3">
    <source>
        <dbReference type="Proteomes" id="UP001055117"/>
    </source>
</evidence>
<feature type="transmembrane region" description="Helical" evidence="1">
    <location>
        <begin position="21"/>
        <end position="40"/>
    </location>
</feature>
<comment type="caution">
    <text evidence="2">The sequence shown here is derived from an EMBL/GenBank/DDBJ whole genome shotgun (WGS) entry which is preliminary data.</text>
</comment>
<dbReference type="EMBL" id="BPQG01000051">
    <property type="protein sequence ID" value="GJD45386.1"/>
    <property type="molecule type" value="Genomic_DNA"/>
</dbReference>
<dbReference type="PANTHER" id="PTHR34980">
    <property type="entry name" value="INNER MEMBRANE PROTEIN-RELATED-RELATED"/>
    <property type="match status" value="1"/>
</dbReference>
<gene>
    <name evidence="2" type="ORF">AFCDBAGC_3258</name>
</gene>
<reference evidence="2 3" key="1">
    <citation type="journal article" date="2021" name="Front. Microbiol.">
        <title>Comprehensive Comparative Genomics and Phenotyping of Methylobacterium Species.</title>
        <authorList>
            <person name="Alessa O."/>
            <person name="Ogura Y."/>
            <person name="Fujitani Y."/>
            <person name="Takami H."/>
            <person name="Hayashi T."/>
            <person name="Sahin N."/>
            <person name="Tani A."/>
        </authorList>
    </citation>
    <scope>NUCLEOTIDE SEQUENCE [LARGE SCALE GENOMIC DNA]</scope>
    <source>
        <strain evidence="2 3">DSM 23679</strain>
    </source>
</reference>
<name>A0ABQ4QK19_9HYPH</name>
<accession>A0ABQ4QK19</accession>
<organism evidence="2 3">
    <name type="scientific">Methylobacterium cerastii</name>
    <dbReference type="NCBI Taxonomy" id="932741"/>
    <lineage>
        <taxon>Bacteria</taxon>
        <taxon>Pseudomonadati</taxon>
        <taxon>Pseudomonadota</taxon>
        <taxon>Alphaproteobacteria</taxon>
        <taxon>Hyphomicrobiales</taxon>
        <taxon>Methylobacteriaceae</taxon>
        <taxon>Methylobacterium</taxon>
    </lineage>
</organism>
<keyword evidence="1" id="KW-0472">Membrane</keyword>
<dbReference type="Pfam" id="PF05656">
    <property type="entry name" value="DUF805"/>
    <property type="match status" value="1"/>
</dbReference>
<sequence length="143" mass="15118">MKKLLFSAEGRIGRGTFWKGVIVSVFGAMLVAAALNYALAQAIPNEAGAGEGFSVNGANAVPFLVLNLLTTVFIVWSSVCLGIKRYHDRNKPGVWVLLSLVPLANIWYFIETGFLGGTVGPNNFGPDPRGRSLAAPTGLSPAI</sequence>
<evidence type="ECO:0008006" key="4">
    <source>
        <dbReference type="Google" id="ProtNLM"/>
    </source>
</evidence>
<protein>
    <recommendedName>
        <fullName evidence="4">DUF805 domain-containing protein</fullName>
    </recommendedName>
</protein>
<feature type="transmembrane region" description="Helical" evidence="1">
    <location>
        <begin position="93"/>
        <end position="110"/>
    </location>
</feature>
<evidence type="ECO:0000313" key="2">
    <source>
        <dbReference type="EMBL" id="GJD45386.1"/>
    </source>
</evidence>
<dbReference type="InterPro" id="IPR008523">
    <property type="entry name" value="DUF805"/>
</dbReference>
<proteinExistence type="predicted"/>
<keyword evidence="3" id="KW-1185">Reference proteome</keyword>
<dbReference type="PANTHER" id="PTHR34980:SF3">
    <property type="entry name" value="BLR8105 PROTEIN"/>
    <property type="match status" value="1"/>
</dbReference>
<keyword evidence="1" id="KW-0812">Transmembrane</keyword>